<keyword evidence="4" id="KW-0029">Amino-acid transport</keyword>
<keyword evidence="2" id="KW-0813">Transport</keyword>
<evidence type="ECO:0000256" key="4">
    <source>
        <dbReference type="ARBA" id="ARBA00022970"/>
    </source>
</evidence>
<evidence type="ECO:0000259" key="6">
    <source>
        <dbReference type="Pfam" id="PF13458"/>
    </source>
</evidence>
<evidence type="ECO:0000313" key="8">
    <source>
        <dbReference type="Proteomes" id="UP000605848"/>
    </source>
</evidence>
<dbReference type="InterPro" id="IPR051010">
    <property type="entry name" value="BCAA_transport"/>
</dbReference>
<evidence type="ECO:0000256" key="1">
    <source>
        <dbReference type="ARBA" id="ARBA00010062"/>
    </source>
</evidence>
<dbReference type="SUPFAM" id="SSF53822">
    <property type="entry name" value="Periplasmic binding protein-like I"/>
    <property type="match status" value="1"/>
</dbReference>
<evidence type="ECO:0000256" key="2">
    <source>
        <dbReference type="ARBA" id="ARBA00022448"/>
    </source>
</evidence>
<dbReference type="InterPro" id="IPR028081">
    <property type="entry name" value="Leu-bd"/>
</dbReference>
<feature type="chain" id="PRO_5037803616" evidence="5">
    <location>
        <begin position="23"/>
        <end position="388"/>
    </location>
</feature>
<proteinExistence type="inferred from homology"/>
<organism evidence="7 8">
    <name type="scientific">Microvirga aerilata</name>
    <dbReference type="NCBI Taxonomy" id="670292"/>
    <lineage>
        <taxon>Bacteria</taxon>
        <taxon>Pseudomonadati</taxon>
        <taxon>Pseudomonadota</taxon>
        <taxon>Alphaproteobacteria</taxon>
        <taxon>Hyphomicrobiales</taxon>
        <taxon>Methylobacteriaceae</taxon>
        <taxon>Microvirga</taxon>
    </lineage>
</organism>
<dbReference type="PRINTS" id="PR00337">
    <property type="entry name" value="LEUILEVALBP"/>
</dbReference>
<dbReference type="Proteomes" id="UP000605848">
    <property type="component" value="Unassembled WGS sequence"/>
</dbReference>
<dbReference type="RefSeq" id="WP_202060215.1">
    <property type="nucleotide sequence ID" value="NZ_JAEQMY010000016.1"/>
</dbReference>
<evidence type="ECO:0000256" key="5">
    <source>
        <dbReference type="SAM" id="SignalP"/>
    </source>
</evidence>
<dbReference type="InterPro" id="IPR028082">
    <property type="entry name" value="Peripla_BP_I"/>
</dbReference>
<name>A0A936ZD74_9HYPH</name>
<reference evidence="7" key="1">
    <citation type="submission" date="2021-01" db="EMBL/GenBank/DDBJ databases">
        <title>Microvirga sp.</title>
        <authorList>
            <person name="Kim M.K."/>
        </authorList>
    </citation>
    <scope>NUCLEOTIDE SEQUENCE</scope>
    <source>
        <strain evidence="7">5420S-16</strain>
    </source>
</reference>
<evidence type="ECO:0000313" key="7">
    <source>
        <dbReference type="EMBL" id="MBL0404982.1"/>
    </source>
</evidence>
<dbReference type="PANTHER" id="PTHR30483">
    <property type="entry name" value="LEUCINE-SPECIFIC-BINDING PROTEIN"/>
    <property type="match status" value="1"/>
</dbReference>
<gene>
    <name evidence="7" type="ORF">JKG68_13480</name>
</gene>
<dbReference type="Gene3D" id="3.40.50.2300">
    <property type="match status" value="2"/>
</dbReference>
<accession>A0A936ZD74</accession>
<keyword evidence="3 5" id="KW-0732">Signal</keyword>
<keyword evidence="8" id="KW-1185">Reference proteome</keyword>
<feature type="domain" description="Leucine-binding protein" evidence="6">
    <location>
        <begin position="25"/>
        <end position="361"/>
    </location>
</feature>
<evidence type="ECO:0000256" key="3">
    <source>
        <dbReference type="ARBA" id="ARBA00022729"/>
    </source>
</evidence>
<dbReference type="Pfam" id="PF13458">
    <property type="entry name" value="Peripla_BP_6"/>
    <property type="match status" value="1"/>
</dbReference>
<dbReference type="EMBL" id="JAEQMY010000016">
    <property type="protein sequence ID" value="MBL0404982.1"/>
    <property type="molecule type" value="Genomic_DNA"/>
</dbReference>
<dbReference type="GO" id="GO:0006865">
    <property type="term" value="P:amino acid transport"/>
    <property type="evidence" value="ECO:0007669"/>
    <property type="project" value="UniProtKB-KW"/>
</dbReference>
<feature type="signal peptide" evidence="5">
    <location>
        <begin position="1"/>
        <end position="22"/>
    </location>
</feature>
<sequence>MLRRTFVGAAAAMLALSGSALAQETLKVGLILPMTGPFASTGRQIEAAAKLYMQQKGDTVAGKKIQLIVKDDTGVADVTKRLAQELIVNDKISVMAGFGLTPLALAPAPLATQAKVPQVVMAAATATITEASPFIVRTSFTLPQATVPMAEWAAQNGIKKVVTLVSDYGPGIDAEKAFTGAFAGKGGQVENLRVPLANPDFSPFLQKVTDAKPDALFVFVPSGIGAQFMKQFVERGLDKSGVKLIGPGDVTDDDILNGMGDVALGAITTQHYSAAHDSPENKAFVEAFKRANPNMRPNFMAVGGYDGMHLIYEGLKKTNGQGGQALIDAMKGMSWTSPRGPISIDPQTRDIVQNIYVRKVERVNGELYNVEFATIANVKDPVKAAKSN</sequence>
<comment type="similarity">
    <text evidence="1">Belongs to the leucine-binding protein family.</text>
</comment>
<protein>
    <submittedName>
        <fullName evidence="7">ABC transporter substrate-binding protein</fullName>
    </submittedName>
</protein>
<dbReference type="CDD" id="cd20013">
    <property type="entry name" value="PBP1_RPA0985_benzoate-like"/>
    <property type="match status" value="1"/>
</dbReference>
<dbReference type="PANTHER" id="PTHR30483:SF6">
    <property type="entry name" value="PERIPLASMIC BINDING PROTEIN OF ABC TRANSPORTER FOR NATURAL AMINO ACIDS"/>
    <property type="match status" value="1"/>
</dbReference>
<dbReference type="AlphaFoldDB" id="A0A936ZD74"/>
<comment type="caution">
    <text evidence="7">The sequence shown here is derived from an EMBL/GenBank/DDBJ whole genome shotgun (WGS) entry which is preliminary data.</text>
</comment>
<dbReference type="InterPro" id="IPR000709">
    <property type="entry name" value="Leu_Ile_Val-bd"/>
</dbReference>